<keyword evidence="3" id="KW-1185">Reference proteome</keyword>
<proteinExistence type="predicted"/>
<dbReference type="Proteomes" id="UP000194136">
    <property type="component" value="Chromosome 1"/>
</dbReference>
<dbReference type="InterPro" id="IPR014966">
    <property type="entry name" value="FRG-dom"/>
</dbReference>
<name>A0AA34TNP1_9VIBR</name>
<dbReference type="Pfam" id="PF08867">
    <property type="entry name" value="FRG"/>
    <property type="match status" value="1"/>
</dbReference>
<organism evidence="2 3">
    <name type="scientific">Vibrio syngnathi</name>
    <dbReference type="NCBI Taxonomy" id="3034029"/>
    <lineage>
        <taxon>Bacteria</taxon>
        <taxon>Pseudomonadati</taxon>
        <taxon>Pseudomonadota</taxon>
        <taxon>Gammaproteobacteria</taxon>
        <taxon>Vibrionales</taxon>
        <taxon>Vibrionaceae</taxon>
        <taxon>Vibrio</taxon>
    </lineage>
</organism>
<evidence type="ECO:0000313" key="2">
    <source>
        <dbReference type="EMBL" id="ARP38205.1"/>
    </source>
</evidence>
<dbReference type="AlphaFoldDB" id="A0AA34TNP1"/>
<evidence type="ECO:0000313" key="3">
    <source>
        <dbReference type="Proteomes" id="UP000194136"/>
    </source>
</evidence>
<reference evidence="2 3" key="1">
    <citation type="submission" date="2016-10" db="EMBL/GenBank/DDBJ databases">
        <title>The High Quality Genome of Vibrio splendidus K08M4.</title>
        <authorList>
            <person name="Wendling C."/>
            <person name="Chibani C.M."/>
            <person name="Hertel R."/>
            <person name="Sproer C."/>
            <person name="Bunk B."/>
            <person name="Overmann J."/>
            <person name="Roth O."/>
            <person name="Liesegang H."/>
        </authorList>
    </citation>
    <scope>NUCLEOTIDE SEQUENCE [LARGE SCALE GENOMIC DNA]</scope>
    <source>
        <strain evidence="2 3">K08M4</strain>
    </source>
</reference>
<protein>
    <submittedName>
        <fullName evidence="2">FRG domain protein</fullName>
    </submittedName>
</protein>
<feature type="domain" description="FRG" evidence="1">
    <location>
        <begin position="173"/>
        <end position="273"/>
    </location>
</feature>
<dbReference type="SMART" id="SM00901">
    <property type="entry name" value="FRG"/>
    <property type="match status" value="1"/>
</dbReference>
<dbReference type="RefSeq" id="WP_086049380.1">
    <property type="nucleotide sequence ID" value="NZ_CP017916.1"/>
</dbReference>
<evidence type="ECO:0000259" key="1">
    <source>
        <dbReference type="SMART" id="SM00901"/>
    </source>
</evidence>
<dbReference type="EMBL" id="CP017916">
    <property type="protein sequence ID" value="ARP38205.1"/>
    <property type="molecule type" value="Genomic_DNA"/>
</dbReference>
<sequence length="435" mass="50694">MYNLFVTAEDGAWERNHYQYDRSRFLEYTNQNLSEALKNLNESNIDLLKSYPCLFAYEGARSDVYIGYLTSIKERNRTVLIEFQISQDIEPIPFAQIEPIADLLDIRGWEMNRTHWAVKDEDLFARLKNQGIPLNNVQDISKSGKPTAEKSQSPTITKLQGFIKKVLSYQHEKDREIFYRGHSSKDQYKLEPSLFRKDKEGNYLYRDVEHIIFRELLVSNSADFSSDIYTLDRLVRMQHYSLPTRLLDITSNPLIALYFACKGSSEESGEVIIFSVKRESVKYFDSDVASCISNLSRLPKSEKDKIDFNLDIEDFNEQKSVRRLLHFIKEEKPFFEPIIDPKDMRKVICVKGKKSNDRITSQSGAFLLFGHEVIFDEKGTEEIEVLRITITNKTVLLKELDLLNINESTVFPYIENSARYVADKYKFNKAFKSDS</sequence>
<gene>
    <name evidence="2" type="ORF">K08M4_14500</name>
</gene>
<dbReference type="KEGG" id="vsy:K08M4_14500"/>
<accession>A0AA34TNP1</accession>